<evidence type="ECO:0000259" key="2">
    <source>
        <dbReference type="Pfam" id="PF03633"/>
    </source>
</evidence>
<dbReference type="PANTHER" id="PTHR11051">
    <property type="entry name" value="GLYCOSYL HYDROLASE-RELATED"/>
    <property type="match status" value="1"/>
</dbReference>
<dbReference type="AlphaFoldDB" id="A0A2D4HBV0"/>
<dbReference type="GO" id="GO:0047402">
    <property type="term" value="F:protein-glucosylgalactosylhydroxylysine glucosidase activity"/>
    <property type="evidence" value="ECO:0007669"/>
    <property type="project" value="TreeGrafter"/>
</dbReference>
<reference evidence="3" key="1">
    <citation type="submission" date="2017-07" db="EMBL/GenBank/DDBJ databases">
        <authorList>
            <person name="Mikheyev A."/>
            <person name="Grau M."/>
        </authorList>
    </citation>
    <scope>NUCLEOTIDE SEQUENCE</scope>
    <source>
        <tissue evidence="3">Venom_gland</tissue>
    </source>
</reference>
<dbReference type="PANTHER" id="PTHR11051:SF8">
    <property type="entry name" value="PROTEIN-GLUCOSYLGALACTOSYLHYDROXYLYSINE GLUCOSIDASE"/>
    <property type="match status" value="1"/>
</dbReference>
<dbReference type="Pfam" id="PF03633">
    <property type="entry name" value="Glyco_hydro_65C"/>
    <property type="match status" value="1"/>
</dbReference>
<sequence length="106" mass="11706">MGGFLQAIFFGYAGFRISRSCLKFDPLYPDDIKQLHITGICYLGSKLSFTFTKEKTTIKMTKSSPDLHLSVLEVVLVGTGEHLSLKEGQSVSFTTAGWIQKESALP</sequence>
<dbReference type="FunFam" id="2.60.420.10:FF:000003">
    <property type="entry name" value="Protein-glucosylgalactosylhydroxylysine glucosidase"/>
    <property type="match status" value="1"/>
</dbReference>
<organism evidence="3">
    <name type="scientific">Micrurus lemniscatus lemniscatus</name>
    <dbReference type="NCBI Taxonomy" id="129467"/>
    <lineage>
        <taxon>Eukaryota</taxon>
        <taxon>Metazoa</taxon>
        <taxon>Chordata</taxon>
        <taxon>Craniata</taxon>
        <taxon>Vertebrata</taxon>
        <taxon>Euteleostomi</taxon>
        <taxon>Lepidosauria</taxon>
        <taxon>Squamata</taxon>
        <taxon>Bifurcata</taxon>
        <taxon>Unidentata</taxon>
        <taxon>Episquamata</taxon>
        <taxon>Toxicofera</taxon>
        <taxon>Serpentes</taxon>
        <taxon>Colubroidea</taxon>
        <taxon>Elapidae</taxon>
        <taxon>Elapinae</taxon>
        <taxon>Micrurus</taxon>
    </lineage>
</organism>
<dbReference type="GO" id="GO:0005829">
    <property type="term" value="C:cytosol"/>
    <property type="evidence" value="ECO:0007669"/>
    <property type="project" value="TreeGrafter"/>
</dbReference>
<reference evidence="3" key="2">
    <citation type="submission" date="2017-11" db="EMBL/GenBank/DDBJ databases">
        <title>Coralsnake Venomics: Analyses of Venom Gland Transcriptomes and Proteomes of Six Brazilian Taxa.</title>
        <authorList>
            <person name="Aird S.D."/>
            <person name="Jorge da Silva N."/>
            <person name="Qiu L."/>
            <person name="Villar-Briones A."/>
            <person name="Aparecida-Saddi V."/>
            <person name="Campos-Telles M.P."/>
            <person name="Grau M."/>
            <person name="Mikheyev A.S."/>
        </authorList>
    </citation>
    <scope>NUCLEOTIDE SEQUENCE</scope>
    <source>
        <tissue evidence="3">Venom_gland</tissue>
    </source>
</reference>
<name>A0A2D4HBV0_MICLE</name>
<evidence type="ECO:0000313" key="3">
    <source>
        <dbReference type="EMBL" id="LAA69430.1"/>
    </source>
</evidence>
<dbReference type="Gene3D" id="2.60.420.10">
    <property type="entry name" value="Maltose phosphorylase, domain 3"/>
    <property type="match status" value="1"/>
</dbReference>
<comment type="similarity">
    <text evidence="1">Belongs to the glycosyl hydrolase 65 family.</text>
</comment>
<dbReference type="InterPro" id="IPR008928">
    <property type="entry name" value="6-hairpin_glycosidase_sf"/>
</dbReference>
<feature type="domain" description="Glycoside hydrolase family 65 C-terminal" evidence="2">
    <location>
        <begin position="16"/>
        <end position="70"/>
    </location>
</feature>
<evidence type="ECO:0000256" key="1">
    <source>
        <dbReference type="ARBA" id="ARBA00006768"/>
    </source>
</evidence>
<proteinExistence type="inferred from homology"/>
<protein>
    <recommendedName>
        <fullName evidence="2">Glycoside hydrolase family 65 C-terminal domain-containing protein</fullName>
    </recommendedName>
</protein>
<dbReference type="EMBL" id="IACK01016961">
    <property type="protein sequence ID" value="LAA69430.1"/>
    <property type="molecule type" value="Transcribed_RNA"/>
</dbReference>
<dbReference type="SUPFAM" id="SSF48208">
    <property type="entry name" value="Six-hairpin glycosidases"/>
    <property type="match status" value="1"/>
</dbReference>
<accession>A0A2D4HBV0</accession>
<dbReference type="GO" id="GO:0005975">
    <property type="term" value="P:carbohydrate metabolic process"/>
    <property type="evidence" value="ECO:0007669"/>
    <property type="project" value="InterPro"/>
</dbReference>
<dbReference type="InterPro" id="IPR005194">
    <property type="entry name" value="Glyco_hydro_65_C"/>
</dbReference>